<sequence length="149" mass="16893">ASAWGSPFHASYGVIQEAREDLTHASLAFLTQVLQEGAPHPPFTLQNMPSGPCPMRPPAHNLSWLQNIQPPKYQYLQAMPREHLCMLILCTINFLDPMSCPDSRFYHLWIVRNLADQPVFYSGSTAHWGYLLVAPPQGYEHGHVTWRSP</sequence>
<evidence type="ECO:0000313" key="2">
    <source>
        <dbReference type="Proteomes" id="UP000765507"/>
    </source>
</evidence>
<dbReference type="Proteomes" id="UP000765507">
    <property type="component" value="Unassembled WGS sequence"/>
</dbReference>
<feature type="non-terminal residue" evidence="1">
    <location>
        <position position="1"/>
    </location>
</feature>
<gene>
    <name evidence="1" type="ORF">G0U57_021848</name>
</gene>
<name>A0A8T1TGC4_CHESE</name>
<comment type="caution">
    <text evidence="1">The sequence shown here is derived from an EMBL/GenBank/DDBJ whole genome shotgun (WGS) entry which is preliminary data.</text>
</comment>
<proteinExistence type="predicted"/>
<accession>A0A8T1TGC4</accession>
<reference evidence="1 2" key="1">
    <citation type="journal article" date="2020" name="G3 (Bethesda)">
        <title>Draft Genome of the Common Snapping Turtle, Chelydra serpentina, a Model for Phenotypic Plasticity in Reptiles.</title>
        <authorList>
            <person name="Das D."/>
            <person name="Singh S.K."/>
            <person name="Bierstedt J."/>
            <person name="Erickson A."/>
            <person name="Galli G.L.J."/>
            <person name="Crossley D.A. 2nd"/>
            <person name="Rhen T."/>
        </authorList>
    </citation>
    <scope>NUCLEOTIDE SEQUENCE [LARGE SCALE GENOMIC DNA]</scope>
    <source>
        <strain evidence="1">KW</strain>
    </source>
</reference>
<dbReference type="AlphaFoldDB" id="A0A8T1TGC4"/>
<organism evidence="1 2">
    <name type="scientific">Chelydra serpentina</name>
    <name type="common">Snapping turtle</name>
    <name type="synonym">Testudo serpentina</name>
    <dbReference type="NCBI Taxonomy" id="8475"/>
    <lineage>
        <taxon>Eukaryota</taxon>
        <taxon>Metazoa</taxon>
        <taxon>Chordata</taxon>
        <taxon>Craniata</taxon>
        <taxon>Vertebrata</taxon>
        <taxon>Euteleostomi</taxon>
        <taxon>Archelosauria</taxon>
        <taxon>Testudinata</taxon>
        <taxon>Testudines</taxon>
        <taxon>Cryptodira</taxon>
        <taxon>Durocryptodira</taxon>
        <taxon>Americhelydia</taxon>
        <taxon>Chelydroidea</taxon>
        <taxon>Chelydridae</taxon>
        <taxon>Chelydra</taxon>
    </lineage>
</organism>
<protein>
    <submittedName>
        <fullName evidence="1">Uncharacterized protein</fullName>
    </submittedName>
</protein>
<dbReference type="EMBL" id="JAHGAV010000009">
    <property type="protein sequence ID" value="KAG6939865.1"/>
    <property type="molecule type" value="Genomic_DNA"/>
</dbReference>
<keyword evidence="2" id="KW-1185">Reference proteome</keyword>
<evidence type="ECO:0000313" key="1">
    <source>
        <dbReference type="EMBL" id="KAG6939865.1"/>
    </source>
</evidence>